<dbReference type="RefSeq" id="WP_377249011.1">
    <property type="nucleotide sequence ID" value="NZ_JBHLXP010000011.1"/>
</dbReference>
<comment type="caution">
    <text evidence="2">The sequence shown here is derived from an EMBL/GenBank/DDBJ whole genome shotgun (WGS) entry which is preliminary data.</text>
</comment>
<evidence type="ECO:0000313" key="3">
    <source>
        <dbReference type="Proteomes" id="UP001589813"/>
    </source>
</evidence>
<evidence type="ECO:0000313" key="2">
    <source>
        <dbReference type="EMBL" id="MFC0050773.1"/>
    </source>
</evidence>
<dbReference type="EMBL" id="JBHLXP010000011">
    <property type="protein sequence ID" value="MFC0050773.1"/>
    <property type="molecule type" value="Genomic_DNA"/>
</dbReference>
<organism evidence="2 3">
    <name type="scientific">Rheinheimera tilapiae</name>
    <dbReference type="NCBI Taxonomy" id="875043"/>
    <lineage>
        <taxon>Bacteria</taxon>
        <taxon>Pseudomonadati</taxon>
        <taxon>Pseudomonadota</taxon>
        <taxon>Gammaproteobacteria</taxon>
        <taxon>Chromatiales</taxon>
        <taxon>Chromatiaceae</taxon>
        <taxon>Rheinheimera</taxon>
    </lineage>
</organism>
<reference evidence="2 3" key="1">
    <citation type="submission" date="2024-09" db="EMBL/GenBank/DDBJ databases">
        <authorList>
            <person name="Sun Q."/>
            <person name="Mori K."/>
        </authorList>
    </citation>
    <scope>NUCLEOTIDE SEQUENCE [LARGE SCALE GENOMIC DNA]</scope>
    <source>
        <strain evidence="2 3">KCTC 23315</strain>
    </source>
</reference>
<keyword evidence="3" id="KW-1185">Reference proteome</keyword>
<name>A0ABV6BL17_9GAMM</name>
<sequence>MYKVISVALCTLMLTACSSTPPDSFSRIAKTNVVKANEIEKKKATPPDGTLEKQGYICRTERRMNSRFGNTVCRSPAQIAEEKAMARESVPRHRDCLAPSYMCNG</sequence>
<gene>
    <name evidence="2" type="ORF">ACFFJP_21020</name>
</gene>
<protein>
    <recommendedName>
        <fullName evidence="4">Lipoprotein</fullName>
    </recommendedName>
</protein>
<evidence type="ECO:0000256" key="1">
    <source>
        <dbReference type="SAM" id="SignalP"/>
    </source>
</evidence>
<feature type="signal peptide" evidence="1">
    <location>
        <begin position="1"/>
        <end position="18"/>
    </location>
</feature>
<feature type="chain" id="PRO_5045808665" description="Lipoprotein" evidence="1">
    <location>
        <begin position="19"/>
        <end position="105"/>
    </location>
</feature>
<dbReference type="Proteomes" id="UP001589813">
    <property type="component" value="Unassembled WGS sequence"/>
</dbReference>
<dbReference type="PROSITE" id="PS51257">
    <property type="entry name" value="PROKAR_LIPOPROTEIN"/>
    <property type="match status" value="1"/>
</dbReference>
<evidence type="ECO:0008006" key="4">
    <source>
        <dbReference type="Google" id="ProtNLM"/>
    </source>
</evidence>
<proteinExistence type="predicted"/>
<accession>A0ABV6BL17</accession>
<keyword evidence="1" id="KW-0732">Signal</keyword>